<reference evidence="1 2" key="1">
    <citation type="submission" date="2024-01" db="EMBL/GenBank/DDBJ databases">
        <title>The genomes of 5 underutilized Papilionoideae crops provide insights into root nodulation and disease resistance.</title>
        <authorList>
            <person name="Yuan L."/>
        </authorList>
    </citation>
    <scope>NUCLEOTIDE SEQUENCE [LARGE SCALE GENOMIC DNA]</scope>
    <source>
        <strain evidence="1">LY-2023</strain>
        <tissue evidence="1">Leaf</tissue>
    </source>
</reference>
<keyword evidence="2" id="KW-1185">Reference proteome</keyword>
<proteinExistence type="predicted"/>
<dbReference type="EMBL" id="JAYKXN010000004">
    <property type="protein sequence ID" value="KAK7292594.1"/>
    <property type="molecule type" value="Genomic_DNA"/>
</dbReference>
<sequence>MISVEYDEGPMLSYCLHRFCHLEMNTSTHEEYPFILIRLFLKFNIILGLLREIWVADDADVAIANKGVTGEDLFKN</sequence>
<accession>A0AAN9PCR6</accession>
<dbReference type="AlphaFoldDB" id="A0AAN9PCR6"/>
<gene>
    <name evidence="1" type="ORF">RJT34_15445</name>
</gene>
<protein>
    <submittedName>
        <fullName evidence="1">Uncharacterized protein</fullName>
    </submittedName>
</protein>
<dbReference type="Proteomes" id="UP001359559">
    <property type="component" value="Unassembled WGS sequence"/>
</dbReference>
<organism evidence="1 2">
    <name type="scientific">Clitoria ternatea</name>
    <name type="common">Butterfly pea</name>
    <dbReference type="NCBI Taxonomy" id="43366"/>
    <lineage>
        <taxon>Eukaryota</taxon>
        <taxon>Viridiplantae</taxon>
        <taxon>Streptophyta</taxon>
        <taxon>Embryophyta</taxon>
        <taxon>Tracheophyta</taxon>
        <taxon>Spermatophyta</taxon>
        <taxon>Magnoliopsida</taxon>
        <taxon>eudicotyledons</taxon>
        <taxon>Gunneridae</taxon>
        <taxon>Pentapetalae</taxon>
        <taxon>rosids</taxon>
        <taxon>fabids</taxon>
        <taxon>Fabales</taxon>
        <taxon>Fabaceae</taxon>
        <taxon>Papilionoideae</taxon>
        <taxon>50 kb inversion clade</taxon>
        <taxon>NPAAA clade</taxon>
        <taxon>indigoferoid/millettioid clade</taxon>
        <taxon>Phaseoleae</taxon>
        <taxon>Clitoria</taxon>
    </lineage>
</organism>
<name>A0AAN9PCR6_CLITE</name>
<evidence type="ECO:0000313" key="1">
    <source>
        <dbReference type="EMBL" id="KAK7292594.1"/>
    </source>
</evidence>
<evidence type="ECO:0000313" key="2">
    <source>
        <dbReference type="Proteomes" id="UP001359559"/>
    </source>
</evidence>
<comment type="caution">
    <text evidence="1">The sequence shown here is derived from an EMBL/GenBank/DDBJ whole genome shotgun (WGS) entry which is preliminary data.</text>
</comment>